<evidence type="ECO:0000313" key="1">
    <source>
        <dbReference type="EMBL" id="CAF4942336.1"/>
    </source>
</evidence>
<gene>
    <name evidence="1" type="ORF">UJA718_LOCUS47381</name>
</gene>
<protein>
    <submittedName>
        <fullName evidence="1">Uncharacterized protein</fullName>
    </submittedName>
</protein>
<evidence type="ECO:0000313" key="2">
    <source>
        <dbReference type="Proteomes" id="UP000663873"/>
    </source>
</evidence>
<name>A0A821XES2_9BILA</name>
<organism evidence="1 2">
    <name type="scientific">Rotaria socialis</name>
    <dbReference type="NCBI Taxonomy" id="392032"/>
    <lineage>
        <taxon>Eukaryota</taxon>
        <taxon>Metazoa</taxon>
        <taxon>Spiralia</taxon>
        <taxon>Gnathifera</taxon>
        <taxon>Rotifera</taxon>
        <taxon>Eurotatoria</taxon>
        <taxon>Bdelloidea</taxon>
        <taxon>Philodinida</taxon>
        <taxon>Philodinidae</taxon>
        <taxon>Rotaria</taxon>
    </lineage>
</organism>
<proteinExistence type="predicted"/>
<keyword evidence="2" id="KW-1185">Reference proteome</keyword>
<dbReference type="AlphaFoldDB" id="A0A821XES2"/>
<reference evidence="1" key="1">
    <citation type="submission" date="2021-02" db="EMBL/GenBank/DDBJ databases">
        <authorList>
            <person name="Nowell W R."/>
        </authorList>
    </citation>
    <scope>NUCLEOTIDE SEQUENCE</scope>
</reference>
<accession>A0A821XES2</accession>
<dbReference type="EMBL" id="CAJOBP010089576">
    <property type="protein sequence ID" value="CAF4942336.1"/>
    <property type="molecule type" value="Genomic_DNA"/>
</dbReference>
<comment type="caution">
    <text evidence="1">The sequence shown here is derived from an EMBL/GenBank/DDBJ whole genome shotgun (WGS) entry which is preliminary data.</text>
</comment>
<feature type="non-terminal residue" evidence="1">
    <location>
        <position position="1"/>
    </location>
</feature>
<sequence>EPEKPKVHQHTSAPLTILHTPPLKHVRLQDAAPGAVELPMFDSKIKSSYSFC</sequence>
<dbReference type="Proteomes" id="UP000663873">
    <property type="component" value="Unassembled WGS sequence"/>
</dbReference>